<gene>
    <name evidence="1" type="ORF">PWN146_04797</name>
</gene>
<accession>A0A1C3HLZ0</accession>
<protein>
    <submittedName>
        <fullName evidence="1">Uncharacterized protein</fullName>
    </submittedName>
</protein>
<dbReference type="EMBL" id="LT575490">
    <property type="protein sequence ID" value="SAY46038.1"/>
    <property type="molecule type" value="Genomic_DNA"/>
</dbReference>
<reference evidence="1" key="1">
    <citation type="submission" date="2016-05" db="EMBL/GenBank/DDBJ databases">
        <authorList>
            <person name="Cock P.J.A."/>
            <person name="Cock P.J.A."/>
        </authorList>
    </citation>
    <scope>NUCLEOTIDE SEQUENCE</scope>
    <source>
        <strain evidence="1">PWN146_assembly</strain>
    </source>
</reference>
<organism evidence="1">
    <name type="scientific">Serratia marcescens</name>
    <dbReference type="NCBI Taxonomy" id="615"/>
    <lineage>
        <taxon>Bacteria</taxon>
        <taxon>Pseudomonadati</taxon>
        <taxon>Pseudomonadota</taxon>
        <taxon>Gammaproteobacteria</taxon>
        <taxon>Enterobacterales</taxon>
        <taxon>Yersiniaceae</taxon>
        <taxon>Serratia</taxon>
    </lineage>
</organism>
<evidence type="ECO:0000313" key="1">
    <source>
        <dbReference type="EMBL" id="SAY46038.1"/>
    </source>
</evidence>
<name>A0A1C3HLZ0_SERMA</name>
<proteinExistence type="predicted"/>
<dbReference type="AlphaFoldDB" id="A0A1C3HLZ0"/>
<sequence length="155" mass="17719">MWRRRYVLLSALALAICTVSAYFLFMRPGIPECRATVRVTSQLKDATLQRILLVSVVPEGARQATILLNGSFYSNGVRYNVDRALVVDYQRRGSYYNMQIKESRRNPQDSVASEMLSSLLPVAGQQLHLRVEQLDKHHYLFVNNYSPSFVCTSSR</sequence>